<dbReference type="SMART" id="SM00382">
    <property type="entry name" value="AAA"/>
    <property type="match status" value="1"/>
</dbReference>
<reference evidence="5" key="1">
    <citation type="submission" date="2021-01" db="EMBL/GenBank/DDBJ databases">
        <authorList>
            <person name="Corre E."/>
            <person name="Pelletier E."/>
            <person name="Niang G."/>
            <person name="Scheremetjew M."/>
            <person name="Finn R."/>
            <person name="Kale V."/>
            <person name="Holt S."/>
            <person name="Cochrane G."/>
            <person name="Meng A."/>
            <person name="Brown T."/>
            <person name="Cohen L."/>
        </authorList>
    </citation>
    <scope>NUCLEOTIDE SEQUENCE</scope>
    <source>
        <strain evidence="5">CCAP1064/1</strain>
    </source>
</reference>
<dbReference type="GO" id="GO:0007005">
    <property type="term" value="P:mitochondrion organization"/>
    <property type="evidence" value="ECO:0007669"/>
    <property type="project" value="TreeGrafter"/>
</dbReference>
<dbReference type="GO" id="GO:0005739">
    <property type="term" value="C:mitochondrion"/>
    <property type="evidence" value="ECO:0007669"/>
    <property type="project" value="TreeGrafter"/>
</dbReference>
<dbReference type="InterPro" id="IPR003959">
    <property type="entry name" value="ATPase_AAA_core"/>
</dbReference>
<feature type="region of interest" description="Disordered" evidence="3">
    <location>
        <begin position="1"/>
        <end position="22"/>
    </location>
</feature>
<dbReference type="SUPFAM" id="SSF52540">
    <property type="entry name" value="P-loop containing nucleoside triphosphate hydrolases"/>
    <property type="match status" value="1"/>
</dbReference>
<evidence type="ECO:0000256" key="2">
    <source>
        <dbReference type="ARBA" id="ARBA00022840"/>
    </source>
</evidence>
<keyword evidence="2" id="KW-0067">ATP-binding</keyword>
<protein>
    <recommendedName>
        <fullName evidence="4">AAA+ ATPase domain-containing protein</fullName>
    </recommendedName>
</protein>
<gene>
    <name evidence="5" type="ORF">PINE0816_LOCUS21866</name>
</gene>
<evidence type="ECO:0000256" key="1">
    <source>
        <dbReference type="ARBA" id="ARBA00022741"/>
    </source>
</evidence>
<dbReference type="GO" id="GO:0005524">
    <property type="term" value="F:ATP binding"/>
    <property type="evidence" value="ECO:0007669"/>
    <property type="project" value="UniProtKB-KW"/>
</dbReference>
<dbReference type="FunFam" id="3.40.50.300:FF:001717">
    <property type="entry name" value="ATPase family AAA domain-containing protein"/>
    <property type="match status" value="1"/>
</dbReference>
<dbReference type="Gene3D" id="3.40.50.300">
    <property type="entry name" value="P-loop containing nucleotide triphosphate hydrolases"/>
    <property type="match status" value="1"/>
</dbReference>
<dbReference type="InterPro" id="IPR027417">
    <property type="entry name" value="P-loop_NTPase"/>
</dbReference>
<evidence type="ECO:0000259" key="4">
    <source>
        <dbReference type="SMART" id="SM00382"/>
    </source>
</evidence>
<dbReference type="Pfam" id="PF00004">
    <property type="entry name" value="AAA"/>
    <property type="match status" value="1"/>
</dbReference>
<evidence type="ECO:0000313" key="5">
    <source>
        <dbReference type="EMBL" id="CAD8425706.1"/>
    </source>
</evidence>
<dbReference type="PANTHER" id="PTHR23075">
    <property type="entry name" value="PUTATIVE ATP-ASE"/>
    <property type="match status" value="1"/>
</dbReference>
<dbReference type="GO" id="GO:0008270">
    <property type="term" value="F:zinc ion binding"/>
    <property type="evidence" value="ECO:0007669"/>
    <property type="project" value="TreeGrafter"/>
</dbReference>
<dbReference type="AlphaFoldDB" id="A0A7S0CKH1"/>
<organism evidence="5">
    <name type="scientific">Proboscia inermis</name>
    <dbReference type="NCBI Taxonomy" id="420281"/>
    <lineage>
        <taxon>Eukaryota</taxon>
        <taxon>Sar</taxon>
        <taxon>Stramenopiles</taxon>
        <taxon>Ochrophyta</taxon>
        <taxon>Bacillariophyta</taxon>
        <taxon>Coscinodiscophyceae</taxon>
        <taxon>Rhizosoleniophycidae</taxon>
        <taxon>Rhizosoleniales</taxon>
        <taxon>Rhizosoleniaceae</taxon>
        <taxon>Proboscia</taxon>
    </lineage>
</organism>
<dbReference type="GO" id="GO:0016887">
    <property type="term" value="F:ATP hydrolysis activity"/>
    <property type="evidence" value="ECO:0007669"/>
    <property type="project" value="InterPro"/>
</dbReference>
<dbReference type="InterPro" id="IPR021911">
    <property type="entry name" value="ATAD3_N"/>
</dbReference>
<dbReference type="InterPro" id="IPR003593">
    <property type="entry name" value="AAA+_ATPase"/>
</dbReference>
<name>A0A7S0CKH1_9STRA</name>
<dbReference type="Pfam" id="PF12037">
    <property type="entry name" value="ATAD3_N"/>
    <property type="match status" value="1"/>
</dbReference>
<sequence>MQEEQLKKQEEMIGRQEAMRRKTAEMEAELRTKTELAKAQAEADGRIRQERANHDLIMEKVRLEAIEKRDTVLKSIADGGKILGQGISSYLDDKDKLRNTALVVTGIAAGVYTAKTGIGISGRFIEARLGKPSLVRETSRMTFSQLAKSPLSSMKRILGVGTKADDAMTGIVLEKGLDSQLRKIALSTSNTKKNRAPFRHLLLHGPPGTGKTLFARGLAKQSGLDYAILTGGDIAPLGREAVTELHKLFDWAKTSRKGLLLFVDEADGFLQSRETAKISEDQRNALNAFLFRTGTETDQFMMVYASNQPAQFDTAITDRIDEMVEFELPGKAERAKMIALYLEKYILNPPGMFAKKVTTVDIGDAEIERVVEETANFSGRAISKLVIAWQAAAYGTEGAILDQETFFTTLENHKKSMAQKEQWQTMSVARAEALTTDR</sequence>
<proteinExistence type="predicted"/>
<evidence type="ECO:0000256" key="3">
    <source>
        <dbReference type="SAM" id="MobiDB-lite"/>
    </source>
</evidence>
<keyword evidence="1" id="KW-0547">Nucleotide-binding</keyword>
<accession>A0A7S0CKH1</accession>
<dbReference type="PANTHER" id="PTHR23075:SF12">
    <property type="entry name" value="AAA+ ATPASE DOMAIN-CONTAINING PROTEIN"/>
    <property type="match status" value="1"/>
</dbReference>
<feature type="domain" description="AAA+ ATPase" evidence="4">
    <location>
        <begin position="197"/>
        <end position="330"/>
    </location>
</feature>
<dbReference type="EMBL" id="HBEL01047137">
    <property type="protein sequence ID" value="CAD8425706.1"/>
    <property type="molecule type" value="Transcribed_RNA"/>
</dbReference>